<evidence type="ECO:0000259" key="5">
    <source>
        <dbReference type="PROSITE" id="PS51718"/>
    </source>
</evidence>
<dbReference type="Proteomes" id="UP000054771">
    <property type="component" value="Unassembled WGS sequence"/>
</dbReference>
<evidence type="ECO:0000256" key="3">
    <source>
        <dbReference type="SAM" id="MobiDB-lite"/>
    </source>
</evidence>
<dbReference type="SMART" id="SM00053">
    <property type="entry name" value="DYNc"/>
    <property type="match status" value="1"/>
</dbReference>
<feature type="domain" description="Dynamin-type G" evidence="5">
    <location>
        <begin position="37"/>
        <end position="321"/>
    </location>
</feature>
<dbReference type="InterPro" id="IPR045063">
    <property type="entry name" value="Dynamin_N"/>
</dbReference>
<dbReference type="EMBL" id="CDMC01000005">
    <property type="protein sequence ID" value="CEL06331.1"/>
    <property type="molecule type" value="Genomic_DNA"/>
</dbReference>
<evidence type="ECO:0000256" key="1">
    <source>
        <dbReference type="ARBA" id="ARBA00022741"/>
    </source>
</evidence>
<dbReference type="GO" id="GO:0005739">
    <property type="term" value="C:mitochondrion"/>
    <property type="evidence" value="ECO:0007669"/>
    <property type="project" value="TreeGrafter"/>
</dbReference>
<dbReference type="CDD" id="cd08771">
    <property type="entry name" value="DLP_1"/>
    <property type="match status" value="1"/>
</dbReference>
<evidence type="ECO:0008006" key="8">
    <source>
        <dbReference type="Google" id="ProtNLM"/>
    </source>
</evidence>
<dbReference type="PANTHER" id="PTHR11566">
    <property type="entry name" value="DYNAMIN"/>
    <property type="match status" value="1"/>
</dbReference>
<dbReference type="PROSITE" id="PS51388">
    <property type="entry name" value="GED"/>
    <property type="match status" value="1"/>
</dbReference>
<name>A0A0U5G3P3_ASPCI</name>
<dbReference type="PRINTS" id="PR00195">
    <property type="entry name" value="DYNAMIN"/>
</dbReference>
<protein>
    <recommendedName>
        <fullName evidence="8">Dynamin family protein</fullName>
    </recommendedName>
</protein>
<evidence type="ECO:0000259" key="4">
    <source>
        <dbReference type="PROSITE" id="PS51388"/>
    </source>
</evidence>
<feature type="compositionally biased region" description="Basic residues" evidence="3">
    <location>
        <begin position="787"/>
        <end position="800"/>
    </location>
</feature>
<evidence type="ECO:0000313" key="7">
    <source>
        <dbReference type="Proteomes" id="UP000054771"/>
    </source>
</evidence>
<dbReference type="Gene3D" id="1.20.120.1240">
    <property type="entry name" value="Dynamin, middle domain"/>
    <property type="match status" value="1"/>
</dbReference>
<sequence>MVLRELRTDALEDLCTYEQLELLNSVDSLRSQGISHYVSLPQIIVCGDQSSGKSSVLEAISGVSFPIRSSLCTRFPTELVLRKHPQASVKVSVVAHQSRTEMEQERLNSFCEELEDFKELPNLIENAKAVMGISTHGRAFSNDILRVEISGPDRPHLTIVDLPGLIHSETKLQSAADVQLVQDVVQSYMREPRCIILAVVSAKNDFANQIVLRLARNADEAGTRTLGVITKPDTLIADSESEAMFLSLAKNQEVEFRLGWHVLKNMDSEKGNWTLTSRNNEERNFFLQGAWADMPHSLVGIDALRSRLSRLLLRQIASELPSLIDEIRAKSQDCQCRLEKLGEPRISINEQRSYLLQISQSFQSLSRAAVDGTYNEPFFEDVRFVDGYPKRLRAVVQNLSEDFADDITKYGAYRRLCSSHDGAFSPEGQLLVTRDEYISHIKSLLKKTRGRELPGTFNPMIVRDLFLEQCSPWEGLTTRHTTTVWEAAREFLRLAVGYVADEATAKALLEEIIVPALEDLRQTLQQKTKELLLPHQRGHPITYNHYFTETLQKIRAQRRECNLRDILEDFFNMDNLEGPYYSGSNIYPKQLLKNLLESSEPDMDRFSASEALDCLLSYYKVALKRFVDDIANEVIEAKLVSALPGILSPVTVFDMPAEKITRIAGESEENQALREQLNKKLQILRTGYETCKRFVGIRASEIRKDSRFYGQDDHEGSSEGSSKILEEFSGPHAAGPITAGSTTSTPAAGFDDCHFTPETTPCCEIEPEEAEKEIGDETPPQPAASKAKGKKKKSRYSSLT</sequence>
<keyword evidence="1" id="KW-0547">Nucleotide-binding</keyword>
<dbReference type="GO" id="GO:0000266">
    <property type="term" value="P:mitochondrial fission"/>
    <property type="evidence" value="ECO:0007669"/>
    <property type="project" value="TreeGrafter"/>
</dbReference>
<dbReference type="Pfam" id="PF00350">
    <property type="entry name" value="Dynamin_N"/>
    <property type="match status" value="1"/>
</dbReference>
<dbReference type="PANTHER" id="PTHR11566:SF21">
    <property type="entry name" value="DYNAMIN RELATED PROTEIN 1, ISOFORM A"/>
    <property type="match status" value="1"/>
</dbReference>
<keyword evidence="2" id="KW-0342">GTP-binding</keyword>
<keyword evidence="7" id="KW-1185">Reference proteome</keyword>
<proteinExistence type="predicted"/>
<dbReference type="OrthoDB" id="415706at2759"/>
<reference evidence="7" key="1">
    <citation type="journal article" date="2016" name="Genome Announc.">
        <title>Draft genome sequences of fungus Aspergillus calidoustus.</title>
        <authorList>
            <person name="Horn F."/>
            <person name="Linde J."/>
            <person name="Mattern D.J."/>
            <person name="Walther G."/>
            <person name="Guthke R."/>
            <person name="Scherlach K."/>
            <person name="Martin K."/>
            <person name="Brakhage A.A."/>
            <person name="Petzke L."/>
            <person name="Valiante V."/>
        </authorList>
    </citation>
    <scope>NUCLEOTIDE SEQUENCE [LARGE SCALE GENOMIC DNA]</scope>
    <source>
        <strain evidence="7">SF006504</strain>
    </source>
</reference>
<dbReference type="GO" id="GO:0016559">
    <property type="term" value="P:peroxisome fission"/>
    <property type="evidence" value="ECO:0007669"/>
    <property type="project" value="TreeGrafter"/>
</dbReference>
<dbReference type="InterPro" id="IPR000375">
    <property type="entry name" value="Dynamin_stalk"/>
</dbReference>
<dbReference type="GO" id="GO:0005525">
    <property type="term" value="F:GTP binding"/>
    <property type="evidence" value="ECO:0007669"/>
    <property type="project" value="InterPro"/>
</dbReference>
<dbReference type="GO" id="GO:0006897">
    <property type="term" value="P:endocytosis"/>
    <property type="evidence" value="ECO:0007669"/>
    <property type="project" value="TreeGrafter"/>
</dbReference>
<dbReference type="AlphaFoldDB" id="A0A0U5G3P3"/>
<dbReference type="InterPro" id="IPR001401">
    <property type="entry name" value="Dynamin_GTPase"/>
</dbReference>
<dbReference type="STRING" id="454130.A0A0U5G3P3"/>
<dbReference type="GO" id="GO:0008017">
    <property type="term" value="F:microtubule binding"/>
    <property type="evidence" value="ECO:0007669"/>
    <property type="project" value="TreeGrafter"/>
</dbReference>
<feature type="region of interest" description="Disordered" evidence="3">
    <location>
        <begin position="728"/>
        <end position="800"/>
    </location>
</feature>
<dbReference type="Pfam" id="PF01031">
    <property type="entry name" value="Dynamin_M"/>
    <property type="match status" value="1"/>
</dbReference>
<evidence type="ECO:0000313" key="6">
    <source>
        <dbReference type="EMBL" id="CEL06331.1"/>
    </source>
</evidence>
<feature type="compositionally biased region" description="Low complexity" evidence="3">
    <location>
        <begin position="733"/>
        <end position="749"/>
    </location>
</feature>
<dbReference type="Gene3D" id="3.40.50.300">
    <property type="entry name" value="P-loop containing nucleotide triphosphate hydrolases"/>
    <property type="match status" value="1"/>
</dbReference>
<accession>A0A0U5G3P3</accession>
<dbReference type="GO" id="GO:0005874">
    <property type="term" value="C:microtubule"/>
    <property type="evidence" value="ECO:0007669"/>
    <property type="project" value="TreeGrafter"/>
</dbReference>
<dbReference type="SUPFAM" id="SSF52540">
    <property type="entry name" value="P-loop containing nucleoside triphosphate hydrolases"/>
    <property type="match status" value="1"/>
</dbReference>
<dbReference type="OMA" id="HQKGHPI"/>
<dbReference type="InterPro" id="IPR027417">
    <property type="entry name" value="P-loop_NTPase"/>
</dbReference>
<organism evidence="6 7">
    <name type="scientific">Aspergillus calidoustus</name>
    <dbReference type="NCBI Taxonomy" id="454130"/>
    <lineage>
        <taxon>Eukaryota</taxon>
        <taxon>Fungi</taxon>
        <taxon>Dikarya</taxon>
        <taxon>Ascomycota</taxon>
        <taxon>Pezizomycotina</taxon>
        <taxon>Eurotiomycetes</taxon>
        <taxon>Eurotiomycetidae</taxon>
        <taxon>Eurotiales</taxon>
        <taxon>Aspergillaceae</taxon>
        <taxon>Aspergillus</taxon>
        <taxon>Aspergillus subgen. Nidulantes</taxon>
    </lineage>
</organism>
<evidence type="ECO:0000256" key="2">
    <source>
        <dbReference type="ARBA" id="ARBA00023134"/>
    </source>
</evidence>
<dbReference type="GO" id="GO:0048312">
    <property type="term" value="P:intracellular distribution of mitochondria"/>
    <property type="evidence" value="ECO:0007669"/>
    <property type="project" value="TreeGrafter"/>
</dbReference>
<dbReference type="FunFam" id="3.40.50.300:FF:001425">
    <property type="entry name" value="Dynamin GTPase, putative"/>
    <property type="match status" value="1"/>
</dbReference>
<dbReference type="InterPro" id="IPR030381">
    <property type="entry name" value="G_DYNAMIN_dom"/>
</dbReference>
<feature type="compositionally biased region" description="Acidic residues" evidence="3">
    <location>
        <begin position="765"/>
        <end position="776"/>
    </location>
</feature>
<dbReference type="InterPro" id="IPR020850">
    <property type="entry name" value="GED_dom"/>
</dbReference>
<gene>
    <name evidence="6" type="ORF">ASPCAL07437</name>
</gene>
<dbReference type="GO" id="GO:0003924">
    <property type="term" value="F:GTPase activity"/>
    <property type="evidence" value="ECO:0007669"/>
    <property type="project" value="InterPro"/>
</dbReference>
<dbReference type="GO" id="GO:0016020">
    <property type="term" value="C:membrane"/>
    <property type="evidence" value="ECO:0007669"/>
    <property type="project" value="TreeGrafter"/>
</dbReference>
<dbReference type="PROSITE" id="PS51718">
    <property type="entry name" value="G_DYNAMIN_2"/>
    <property type="match status" value="1"/>
</dbReference>
<dbReference type="InterPro" id="IPR022812">
    <property type="entry name" value="Dynamin"/>
</dbReference>
<feature type="domain" description="GED" evidence="4">
    <location>
        <begin position="608"/>
        <end position="699"/>
    </location>
</feature>